<evidence type="ECO:0000256" key="10">
    <source>
        <dbReference type="PIRSR" id="PIRSR000485-3"/>
    </source>
</evidence>
<comment type="caution">
    <text evidence="12">The sequence shown here is derived from an EMBL/GenBank/DDBJ whole genome shotgun (WGS) entry which is preliminary data.</text>
</comment>
<dbReference type="Proteomes" id="UP000602647">
    <property type="component" value="Unassembled WGS sequence"/>
</dbReference>
<comment type="cofactor">
    <cofactor evidence="9">
        <name>Mg(2+)</name>
        <dbReference type="ChEBI" id="CHEBI:18420"/>
    </cofactor>
    <text evidence="9">Binds 1 Mg(2+) ion per subunit.</text>
</comment>
<feature type="binding site" evidence="10">
    <location>
        <position position="233"/>
    </location>
    <ligand>
        <name>[4Fe-4S] cluster</name>
        <dbReference type="ChEBI" id="CHEBI:49883"/>
    </ligand>
</feature>
<dbReference type="Gene3D" id="3.40.50.2020">
    <property type="match status" value="1"/>
</dbReference>
<dbReference type="InterPro" id="IPR000836">
    <property type="entry name" value="PRTase_dom"/>
</dbReference>
<evidence type="ECO:0000256" key="2">
    <source>
        <dbReference type="ARBA" id="ARBA00010138"/>
    </source>
</evidence>
<keyword evidence="10" id="KW-0408">Iron</keyword>
<feature type="binding site" evidence="10">
    <location>
        <position position="469"/>
    </location>
    <ligand>
        <name>[4Fe-4S] cluster</name>
        <dbReference type="ChEBI" id="CHEBI:49883"/>
    </ligand>
</feature>
<feature type="binding site" evidence="9">
    <location>
        <position position="347"/>
    </location>
    <ligand>
        <name>Mg(2+)</name>
        <dbReference type="ChEBI" id="CHEBI:18420"/>
    </ligand>
</feature>
<dbReference type="CDD" id="cd06223">
    <property type="entry name" value="PRTases_typeI"/>
    <property type="match status" value="1"/>
</dbReference>
<dbReference type="PIRSF" id="PIRSF000485">
    <property type="entry name" value="Amd_phspho_trans"/>
    <property type="match status" value="1"/>
</dbReference>
<feature type="binding site" evidence="10">
    <location>
        <position position="383"/>
    </location>
    <ligand>
        <name>[4Fe-4S] cluster</name>
        <dbReference type="ChEBI" id="CHEBI:49883"/>
    </ligand>
</feature>
<evidence type="ECO:0000256" key="1">
    <source>
        <dbReference type="ARBA" id="ARBA00005209"/>
    </source>
</evidence>
<dbReference type="GO" id="GO:0006164">
    <property type="term" value="P:purine nucleotide biosynthetic process"/>
    <property type="evidence" value="ECO:0007669"/>
    <property type="project" value="UniProtKB-KW"/>
</dbReference>
<keyword evidence="7" id="KW-0315">Glutamine amidotransferase</keyword>
<dbReference type="PROSITE" id="PS51278">
    <property type="entry name" value="GATASE_TYPE_2"/>
    <property type="match status" value="1"/>
</dbReference>
<evidence type="ECO:0000259" key="11">
    <source>
        <dbReference type="PROSITE" id="PS51278"/>
    </source>
</evidence>
<sequence>MGGVIGFVSKQDCVMDLFFGTDYHSHLGTKRGGMCVLQKDGFNRSIHNIENTPFRSKFEVDIEEMEGNMGIGAISDGDPQPLTVRSRQGDYAITTVGRINNKEEIVKDLLEDRPGQFMSMSGGGINNTELVAALVSEGKDIVDGIRIAQERIEGSVTMLVLTKEGLYAARDKYGRTPLIIGKKDGAYCAASESFAFINLGYKYQRELGPAEIAFLTAEEEKTVGEAQEDMRICAFLWTYFGYTTSIYEGRNVEMMRNRNGELLAQRPGESDLDVDYVAGVPDSGVAHALGYANQSRVPYARPLIKYTPTWPRSFMPQNQKARNLIAKMKLVPVFQIINDKKFVLIDDSIVRGTQLSETVSYLLDNGAKEIHVRSACPPIMYGCKYLNFSRSVSDLELITRRVIRDLEGIEGEEIDAEILKEYADSNTQKHEDMVEEIRKRLQFDSLKFQNLEDTIEAIGVDKCKLCTYCWDGKE</sequence>
<feature type="binding site" evidence="9">
    <location>
        <position position="346"/>
    </location>
    <ligand>
        <name>Mg(2+)</name>
        <dbReference type="ChEBI" id="CHEBI:18420"/>
    </ligand>
</feature>
<dbReference type="Gene3D" id="3.60.20.10">
    <property type="entry name" value="Glutamine Phosphoribosylpyrophosphate, subunit 1, domain 1"/>
    <property type="match status" value="1"/>
</dbReference>
<dbReference type="EMBL" id="JACRYT010000023">
    <property type="protein sequence ID" value="MBC6680993.1"/>
    <property type="molecule type" value="Genomic_DNA"/>
</dbReference>
<evidence type="ECO:0000256" key="3">
    <source>
        <dbReference type="ARBA" id="ARBA00011941"/>
    </source>
</evidence>
<comment type="catalytic activity">
    <reaction evidence="8">
        <text>5-phospho-beta-D-ribosylamine + L-glutamate + diphosphate = 5-phospho-alpha-D-ribose 1-diphosphate + L-glutamine + H2O</text>
        <dbReference type="Rhea" id="RHEA:14905"/>
        <dbReference type="ChEBI" id="CHEBI:15377"/>
        <dbReference type="ChEBI" id="CHEBI:29985"/>
        <dbReference type="ChEBI" id="CHEBI:33019"/>
        <dbReference type="ChEBI" id="CHEBI:58017"/>
        <dbReference type="ChEBI" id="CHEBI:58359"/>
        <dbReference type="ChEBI" id="CHEBI:58681"/>
        <dbReference type="EC" id="2.4.2.14"/>
    </reaction>
</comment>
<dbReference type="EC" id="2.4.2.14" evidence="3 8"/>
<name>A0A923NS28_9FIRM</name>
<gene>
    <name evidence="12" type="ORF">H9L42_14310</name>
</gene>
<proteinExistence type="inferred from homology"/>
<dbReference type="Pfam" id="PF13537">
    <property type="entry name" value="GATase_7"/>
    <property type="match status" value="1"/>
</dbReference>
<dbReference type="GO" id="GO:0004044">
    <property type="term" value="F:amidophosphoribosyltransferase activity"/>
    <property type="evidence" value="ECO:0007669"/>
    <property type="project" value="UniProtKB-EC"/>
</dbReference>
<accession>A0A923NS28</accession>
<comment type="cofactor">
    <cofactor evidence="10">
        <name>[4Fe-4S] cluster</name>
        <dbReference type="ChEBI" id="CHEBI:49883"/>
    </cofactor>
    <text evidence="10">Binds 1 [4Fe-4S] cluster per subunit.</text>
</comment>
<evidence type="ECO:0000256" key="8">
    <source>
        <dbReference type="PIRNR" id="PIRNR000485"/>
    </source>
</evidence>
<comment type="similarity">
    <text evidence="2 8">In the C-terminal section; belongs to the purine/pyrimidine phosphoribosyltransferase family.</text>
</comment>
<dbReference type="InterPro" id="IPR005854">
    <property type="entry name" value="PurF"/>
</dbReference>
<evidence type="ECO:0000256" key="6">
    <source>
        <dbReference type="ARBA" id="ARBA00022755"/>
    </source>
</evidence>
<feature type="binding site" evidence="10">
    <location>
        <position position="466"/>
    </location>
    <ligand>
        <name>[4Fe-4S] cluster</name>
        <dbReference type="ChEBI" id="CHEBI:49883"/>
    </ligand>
</feature>
<keyword evidence="13" id="KW-1185">Reference proteome</keyword>
<reference evidence="12" key="1">
    <citation type="submission" date="2020-08" db="EMBL/GenBank/DDBJ databases">
        <title>Genome public.</title>
        <authorList>
            <person name="Liu C."/>
            <person name="Sun Q."/>
        </authorList>
    </citation>
    <scope>NUCLEOTIDE SEQUENCE</scope>
    <source>
        <strain evidence="12">BX12</strain>
    </source>
</reference>
<evidence type="ECO:0000256" key="7">
    <source>
        <dbReference type="ARBA" id="ARBA00022962"/>
    </source>
</evidence>
<dbReference type="InterPro" id="IPR029055">
    <property type="entry name" value="Ntn_hydrolases_N"/>
</dbReference>
<dbReference type="InterPro" id="IPR017932">
    <property type="entry name" value="GATase_2_dom"/>
</dbReference>
<keyword evidence="9" id="KW-0460">Magnesium</keyword>
<keyword evidence="9" id="KW-0479">Metal-binding</keyword>
<keyword evidence="6 8" id="KW-0658">Purine biosynthesis</keyword>
<dbReference type="GO" id="GO:0009113">
    <property type="term" value="P:purine nucleobase biosynthetic process"/>
    <property type="evidence" value="ECO:0007669"/>
    <property type="project" value="InterPro"/>
</dbReference>
<feature type="domain" description="Glutamine amidotransferase type-2" evidence="11">
    <location>
        <begin position="2"/>
        <end position="218"/>
    </location>
</feature>
<dbReference type="GO" id="GO:0046872">
    <property type="term" value="F:metal ion binding"/>
    <property type="evidence" value="ECO:0007669"/>
    <property type="project" value="UniProtKB-KW"/>
</dbReference>
<keyword evidence="10" id="KW-0411">Iron-sulfur</keyword>
<protein>
    <recommendedName>
        <fullName evidence="3 8">Amidophosphoribosyltransferase</fullName>
        <shortName evidence="8">ATase</shortName>
        <ecNumber evidence="3 8">2.4.2.14</ecNumber>
    </recommendedName>
    <alternativeName>
        <fullName evidence="8">Glutamine phosphoribosylpyrophosphate amidotransferase</fullName>
    </alternativeName>
</protein>
<comment type="pathway">
    <text evidence="1 8">Purine metabolism; IMP biosynthesis via de novo pathway; N(1)-(5-phospho-D-ribosyl)glycinamide from 5-phospho-alpha-D-ribose 1-diphosphate: step 1/2.</text>
</comment>
<dbReference type="InterPro" id="IPR029057">
    <property type="entry name" value="PRTase-like"/>
</dbReference>
<dbReference type="AlphaFoldDB" id="A0A923NS28"/>
<dbReference type="PANTHER" id="PTHR11907">
    <property type="entry name" value="AMIDOPHOSPHORIBOSYLTRANSFERASE"/>
    <property type="match status" value="1"/>
</dbReference>
<keyword evidence="4 8" id="KW-0328">Glycosyltransferase</keyword>
<evidence type="ECO:0000256" key="9">
    <source>
        <dbReference type="PIRSR" id="PIRSR000485-2"/>
    </source>
</evidence>
<evidence type="ECO:0000313" key="13">
    <source>
        <dbReference type="Proteomes" id="UP000602647"/>
    </source>
</evidence>
<dbReference type="RefSeq" id="WP_187304091.1">
    <property type="nucleotide sequence ID" value="NZ_JACRYT010000023.1"/>
</dbReference>
<dbReference type="SUPFAM" id="SSF56235">
    <property type="entry name" value="N-terminal nucleophile aminohydrolases (Ntn hydrolases)"/>
    <property type="match status" value="1"/>
</dbReference>
<dbReference type="GO" id="GO:0051536">
    <property type="term" value="F:iron-sulfur cluster binding"/>
    <property type="evidence" value="ECO:0007669"/>
    <property type="project" value="UniProtKB-KW"/>
</dbReference>
<feature type="binding site" evidence="9">
    <location>
        <position position="283"/>
    </location>
    <ligand>
        <name>Mg(2+)</name>
        <dbReference type="ChEBI" id="CHEBI:18420"/>
    </ligand>
</feature>
<evidence type="ECO:0000256" key="4">
    <source>
        <dbReference type="ARBA" id="ARBA00022676"/>
    </source>
</evidence>
<keyword evidence="5 8" id="KW-0808">Transferase</keyword>
<evidence type="ECO:0000313" key="12">
    <source>
        <dbReference type="EMBL" id="MBC6680993.1"/>
    </source>
</evidence>
<dbReference type="SUPFAM" id="SSF53271">
    <property type="entry name" value="PRTase-like"/>
    <property type="match status" value="1"/>
</dbReference>
<organism evidence="12 13">
    <name type="scientific">Zhenpiania hominis</name>
    <dbReference type="NCBI Taxonomy" id="2763644"/>
    <lineage>
        <taxon>Bacteria</taxon>
        <taxon>Bacillati</taxon>
        <taxon>Bacillota</taxon>
        <taxon>Clostridia</taxon>
        <taxon>Peptostreptococcales</taxon>
        <taxon>Anaerovoracaceae</taxon>
        <taxon>Zhenpiania</taxon>
    </lineage>
</organism>
<evidence type="ECO:0000256" key="5">
    <source>
        <dbReference type="ARBA" id="ARBA00022679"/>
    </source>
</evidence>